<comment type="caution">
    <text evidence="10">The sequence shown here is derived from an EMBL/GenBank/DDBJ whole genome shotgun (WGS) entry which is preliminary data.</text>
</comment>
<evidence type="ECO:0000256" key="6">
    <source>
        <dbReference type="ARBA" id="ARBA00022801"/>
    </source>
</evidence>
<dbReference type="Gene3D" id="1.10.340.70">
    <property type="match status" value="1"/>
</dbReference>
<dbReference type="Gene3D" id="3.10.10.10">
    <property type="entry name" value="HIV Type 1 Reverse Transcriptase, subunit A, domain 1"/>
    <property type="match status" value="1"/>
</dbReference>
<dbReference type="GO" id="GO:0016787">
    <property type="term" value="F:hydrolase activity"/>
    <property type="evidence" value="ECO:0007669"/>
    <property type="project" value="UniProtKB-KW"/>
</dbReference>
<dbReference type="Pfam" id="PF17917">
    <property type="entry name" value="RT_RNaseH"/>
    <property type="match status" value="1"/>
</dbReference>
<keyword evidence="7" id="KW-0695">RNA-directed DNA polymerase</keyword>
<dbReference type="SUPFAM" id="SSF56672">
    <property type="entry name" value="DNA/RNA polymerases"/>
    <property type="match status" value="2"/>
</dbReference>
<evidence type="ECO:0000256" key="5">
    <source>
        <dbReference type="ARBA" id="ARBA00022759"/>
    </source>
</evidence>
<evidence type="ECO:0000256" key="4">
    <source>
        <dbReference type="ARBA" id="ARBA00022722"/>
    </source>
</evidence>
<dbReference type="InterPro" id="IPR021109">
    <property type="entry name" value="Peptidase_aspartic_dom_sf"/>
</dbReference>
<dbReference type="EMBL" id="QJKJ01001877">
    <property type="protein sequence ID" value="RDY05451.1"/>
    <property type="molecule type" value="Genomic_DNA"/>
</dbReference>
<dbReference type="InterPro" id="IPR050951">
    <property type="entry name" value="Retrovirus_Pol_polyprotein"/>
</dbReference>
<dbReference type="InterPro" id="IPR041373">
    <property type="entry name" value="RT_RNaseH"/>
</dbReference>
<evidence type="ECO:0000256" key="3">
    <source>
        <dbReference type="ARBA" id="ARBA00022695"/>
    </source>
</evidence>
<evidence type="ECO:0000259" key="8">
    <source>
        <dbReference type="Pfam" id="PF17917"/>
    </source>
</evidence>
<evidence type="ECO:0000256" key="2">
    <source>
        <dbReference type="ARBA" id="ARBA00022679"/>
    </source>
</evidence>
<evidence type="ECO:0000313" key="10">
    <source>
        <dbReference type="EMBL" id="RDY05451.1"/>
    </source>
</evidence>
<proteinExistence type="predicted"/>
<feature type="domain" description="Integrase zinc-binding" evidence="9">
    <location>
        <begin position="169"/>
        <end position="212"/>
    </location>
</feature>
<accession>A0A371HRM6</accession>
<keyword evidence="5" id="KW-0255">Endonuclease</keyword>
<keyword evidence="11" id="KW-1185">Reference proteome</keyword>
<evidence type="ECO:0000256" key="1">
    <source>
        <dbReference type="ARBA" id="ARBA00012493"/>
    </source>
</evidence>
<dbReference type="GO" id="GO:0004519">
    <property type="term" value="F:endonuclease activity"/>
    <property type="evidence" value="ECO:0007669"/>
    <property type="project" value="UniProtKB-KW"/>
</dbReference>
<dbReference type="AlphaFoldDB" id="A0A371HRM6"/>
<dbReference type="Pfam" id="PF17921">
    <property type="entry name" value="Integrase_H2C2"/>
    <property type="match status" value="1"/>
</dbReference>
<dbReference type="PANTHER" id="PTHR37984:SF5">
    <property type="entry name" value="PROTEIN NYNRIN-LIKE"/>
    <property type="match status" value="1"/>
</dbReference>
<reference evidence="10" key="1">
    <citation type="submission" date="2018-05" db="EMBL/GenBank/DDBJ databases">
        <title>Draft genome of Mucuna pruriens seed.</title>
        <authorList>
            <person name="Nnadi N.E."/>
            <person name="Vos R."/>
            <person name="Hasami M.H."/>
            <person name="Devisetty U.K."/>
            <person name="Aguiy J.C."/>
        </authorList>
    </citation>
    <scope>NUCLEOTIDE SEQUENCE [LARGE SCALE GENOMIC DNA]</scope>
    <source>
        <strain evidence="10">JCA_2017</strain>
    </source>
</reference>
<keyword evidence="3" id="KW-0548">Nucleotidyltransferase</keyword>
<evidence type="ECO:0000259" key="9">
    <source>
        <dbReference type="Pfam" id="PF17921"/>
    </source>
</evidence>
<dbReference type="InterPro" id="IPR043502">
    <property type="entry name" value="DNA/RNA_pol_sf"/>
</dbReference>
<gene>
    <name evidence="10" type="primary">pol</name>
    <name evidence="10" type="ORF">CR513_10715</name>
</gene>
<dbReference type="Gene3D" id="2.40.70.10">
    <property type="entry name" value="Acid Proteases"/>
    <property type="match status" value="1"/>
</dbReference>
<keyword evidence="2" id="KW-0808">Transferase</keyword>
<name>A0A371HRM6_MUCPR</name>
<dbReference type="InterPro" id="IPR043128">
    <property type="entry name" value="Rev_trsase/Diguanyl_cyclase"/>
</dbReference>
<dbReference type="CDD" id="cd09274">
    <property type="entry name" value="RNase_HI_RT_Ty3"/>
    <property type="match status" value="1"/>
</dbReference>
<feature type="non-terminal residue" evidence="10">
    <location>
        <position position="1"/>
    </location>
</feature>
<feature type="domain" description="Reverse transcriptase RNase H-like" evidence="8">
    <location>
        <begin position="16"/>
        <end position="90"/>
    </location>
</feature>
<protein>
    <recommendedName>
        <fullName evidence="1">RNA-directed DNA polymerase</fullName>
        <ecNumber evidence="1">2.7.7.49</ecNumber>
    </recommendedName>
</protein>
<dbReference type="EC" id="2.7.7.49" evidence="1"/>
<keyword evidence="4" id="KW-0540">Nuclease</keyword>
<dbReference type="PANTHER" id="PTHR37984">
    <property type="entry name" value="PROTEIN CBG26694"/>
    <property type="match status" value="1"/>
</dbReference>
<evidence type="ECO:0000313" key="11">
    <source>
        <dbReference type="Proteomes" id="UP000257109"/>
    </source>
</evidence>
<evidence type="ECO:0000256" key="7">
    <source>
        <dbReference type="ARBA" id="ARBA00022918"/>
    </source>
</evidence>
<dbReference type="InterPro" id="IPR041588">
    <property type="entry name" value="Integrase_H2C2"/>
</dbReference>
<dbReference type="Proteomes" id="UP000257109">
    <property type="component" value="Unassembled WGS sequence"/>
</dbReference>
<dbReference type="OrthoDB" id="1433828at2759"/>
<sequence length="651" mass="75022">MCDMVPMEATNLLLGHPIAYFSEKFKGSHLYYSTYDRKLYALVSALQTLQHYLFPKEFVIHNDNEALKHLRGQGKSNKRHFKWIEFLTQFSYMIKYIQDKLNVVADVLSRRHALIAIQMLGLDCIRELYDNDNDFSEPFAMCIHTAFDDYYRHDDFLFKGRRLCVTVSSIRKLLVKEAHEGGLMGHFGELNTFEVLNYHLFWSHMRKDIPKCAKFLMELCTYKKNKLKGDVEIGRNVSALINSEQVPALIRPVMPKKCRDPNTFTIPCTISECTFANAMLDLGSLINVMRSLVYKSLNFGDLEPTGVIIQLASKNIAHPLGILEDVLFNILEAMKHSTENHSIFGLETLTDLPGINPSIGMHRILLKVEARPVRRLNPTTLDVIKKIVMKLHVVGIICPISDNQWVSFVQVVPKKSRMTVVKNQNNELNPTRIQNNWRVCIDYMKLNQTTHKDHLPLTFINHVLERLIDQHKTTFTYPFDIFAYTRMSFGLCNTPSTFHRSLWIILQCIESLSRVLDMCIETNHVIEGIVLGYLVSTRGIEVDKAKIDIITSLSHHASMQEVCSFLRHTGFYKRLIQNFSKITLPLSKLLQQDVQFVLDRPCIEAFQELKKKLTITPIFQAPDWELPFKLMCDVFNLALGADLGQRVGKHL</sequence>
<keyword evidence="6" id="KW-0378">Hydrolase</keyword>
<organism evidence="10 11">
    <name type="scientific">Mucuna pruriens</name>
    <name type="common">Velvet bean</name>
    <name type="synonym">Dolichos pruriens</name>
    <dbReference type="NCBI Taxonomy" id="157652"/>
    <lineage>
        <taxon>Eukaryota</taxon>
        <taxon>Viridiplantae</taxon>
        <taxon>Streptophyta</taxon>
        <taxon>Embryophyta</taxon>
        <taxon>Tracheophyta</taxon>
        <taxon>Spermatophyta</taxon>
        <taxon>Magnoliopsida</taxon>
        <taxon>eudicotyledons</taxon>
        <taxon>Gunneridae</taxon>
        <taxon>Pentapetalae</taxon>
        <taxon>rosids</taxon>
        <taxon>fabids</taxon>
        <taxon>Fabales</taxon>
        <taxon>Fabaceae</taxon>
        <taxon>Papilionoideae</taxon>
        <taxon>50 kb inversion clade</taxon>
        <taxon>NPAAA clade</taxon>
        <taxon>indigoferoid/millettioid clade</taxon>
        <taxon>Phaseoleae</taxon>
        <taxon>Mucuna</taxon>
    </lineage>
</organism>
<dbReference type="GO" id="GO:0003964">
    <property type="term" value="F:RNA-directed DNA polymerase activity"/>
    <property type="evidence" value="ECO:0007669"/>
    <property type="project" value="UniProtKB-KW"/>
</dbReference>
<dbReference type="Gene3D" id="3.30.70.270">
    <property type="match status" value="1"/>
</dbReference>